<comment type="caution">
    <text evidence="4">The sequence shown here is derived from an EMBL/GenBank/DDBJ whole genome shotgun (WGS) entry which is preliminary data.</text>
</comment>
<keyword evidence="1" id="KW-0547">Nucleotide-binding</keyword>
<proteinExistence type="predicted"/>
<reference evidence="5 7" key="2">
    <citation type="submission" date="2024-07" db="EMBL/GenBank/DDBJ databases">
        <authorList>
            <person name="Akdeniz Z."/>
        </authorList>
    </citation>
    <scope>NUCLEOTIDE SEQUENCE [LARGE SCALE GENOMIC DNA]</scope>
</reference>
<dbReference type="Gene3D" id="3.40.50.300">
    <property type="entry name" value="P-loop containing nucleotide triphosphate hydrolases"/>
    <property type="match status" value="1"/>
</dbReference>
<dbReference type="PROSITE" id="PS51420">
    <property type="entry name" value="RHO"/>
    <property type="match status" value="1"/>
</dbReference>
<reference evidence="4" key="1">
    <citation type="submission" date="2023-06" db="EMBL/GenBank/DDBJ databases">
        <authorList>
            <person name="Kurt Z."/>
        </authorList>
    </citation>
    <scope>NUCLEOTIDE SEQUENCE</scope>
</reference>
<dbReference type="PANTHER" id="PTHR24072">
    <property type="entry name" value="RHO FAMILY GTPASE"/>
    <property type="match status" value="1"/>
</dbReference>
<dbReference type="SMART" id="SM00173">
    <property type="entry name" value="RAS"/>
    <property type="match status" value="1"/>
</dbReference>
<dbReference type="PROSITE" id="PS51419">
    <property type="entry name" value="RAB"/>
    <property type="match status" value="1"/>
</dbReference>
<evidence type="ECO:0000313" key="7">
    <source>
        <dbReference type="Proteomes" id="UP001642409"/>
    </source>
</evidence>
<evidence type="ECO:0000313" key="4">
    <source>
        <dbReference type="EMBL" id="CAI9972793.1"/>
    </source>
</evidence>
<dbReference type="InterPro" id="IPR003578">
    <property type="entry name" value="Small_GTPase_Rho"/>
</dbReference>
<dbReference type="EMBL" id="CATOUU010001115">
    <property type="protein sequence ID" value="CAI9972793.1"/>
    <property type="molecule type" value="Genomic_DNA"/>
</dbReference>
<keyword evidence="2" id="KW-0342">GTP-binding</keyword>
<keyword evidence="7" id="KW-1185">Reference proteome</keyword>
<evidence type="ECO:0000313" key="6">
    <source>
        <dbReference type="EMBL" id="CAL6085291.1"/>
    </source>
</evidence>
<dbReference type="Proteomes" id="UP001642409">
    <property type="component" value="Unassembled WGS sequence"/>
</dbReference>
<dbReference type="InterPro" id="IPR001806">
    <property type="entry name" value="Small_GTPase"/>
</dbReference>
<dbReference type="EMBL" id="CATOUU010000942">
    <property type="protein sequence ID" value="CAI9961662.1"/>
    <property type="molecule type" value="Genomic_DNA"/>
</dbReference>
<protein>
    <submittedName>
        <fullName evidence="4">Rac/Rho-like protein</fullName>
    </submittedName>
    <submittedName>
        <fullName evidence="5">Rac/Rho-like_protein</fullName>
    </submittedName>
</protein>
<dbReference type="GO" id="GO:0007264">
    <property type="term" value="P:small GTPase-mediated signal transduction"/>
    <property type="evidence" value="ECO:0007669"/>
    <property type="project" value="InterPro"/>
</dbReference>
<dbReference type="InterPro" id="IPR027417">
    <property type="entry name" value="P-loop_NTPase"/>
</dbReference>
<dbReference type="EMBL" id="CAXDID020000194">
    <property type="protein sequence ID" value="CAL6053036.1"/>
    <property type="molecule type" value="Genomic_DNA"/>
</dbReference>
<gene>
    <name evidence="5" type="ORF">HINF_LOCUS45141</name>
    <name evidence="3" type="ORF">HINF_LOCUS49307</name>
    <name evidence="4" type="ORF">HINF_LOCUS60438</name>
    <name evidence="6" type="ORF">HINF_LOCUS62611</name>
</gene>
<organism evidence="4">
    <name type="scientific">Hexamita inflata</name>
    <dbReference type="NCBI Taxonomy" id="28002"/>
    <lineage>
        <taxon>Eukaryota</taxon>
        <taxon>Metamonada</taxon>
        <taxon>Diplomonadida</taxon>
        <taxon>Hexamitidae</taxon>
        <taxon>Hexamitinae</taxon>
        <taxon>Hexamita</taxon>
    </lineage>
</organism>
<dbReference type="EMBL" id="CAXDID020000385">
    <property type="protein sequence ID" value="CAL6085291.1"/>
    <property type="molecule type" value="Genomic_DNA"/>
</dbReference>
<sequence>MKCVIVGDNQVGKTCLSTVICEKQYPLEYIPTVFDNYTINYTHNTKQLNISIIDTYDFGARVLRPLGNINASVFLLCYAVDNLDSLNNIQTKWLEIVHQQSSNAHLIIVGTKSDLTNTTYQQAQQLADKLRAKHILCSALQSNNIQLLLSEIAQKVVQK</sequence>
<name>A0AA86VPX2_9EUKA</name>
<evidence type="ECO:0000313" key="3">
    <source>
        <dbReference type="EMBL" id="CAI9961662.1"/>
    </source>
</evidence>
<dbReference type="Pfam" id="PF00071">
    <property type="entry name" value="Ras"/>
    <property type="match status" value="1"/>
</dbReference>
<evidence type="ECO:0000313" key="5">
    <source>
        <dbReference type="EMBL" id="CAL6053036.1"/>
    </source>
</evidence>
<evidence type="ECO:0000256" key="1">
    <source>
        <dbReference type="ARBA" id="ARBA00022741"/>
    </source>
</evidence>
<dbReference type="GO" id="GO:0003924">
    <property type="term" value="F:GTPase activity"/>
    <property type="evidence" value="ECO:0007669"/>
    <property type="project" value="InterPro"/>
</dbReference>
<dbReference type="CDD" id="cd00157">
    <property type="entry name" value="Rho"/>
    <property type="match status" value="1"/>
</dbReference>
<dbReference type="SMART" id="SM00175">
    <property type="entry name" value="RAB"/>
    <property type="match status" value="1"/>
</dbReference>
<dbReference type="PRINTS" id="PR00449">
    <property type="entry name" value="RASTRNSFRMNG"/>
</dbReference>
<dbReference type="SMART" id="SM00174">
    <property type="entry name" value="RHO"/>
    <property type="match status" value="1"/>
</dbReference>
<evidence type="ECO:0000256" key="2">
    <source>
        <dbReference type="ARBA" id="ARBA00023134"/>
    </source>
</evidence>
<dbReference type="InterPro" id="IPR005225">
    <property type="entry name" value="Small_GTP-bd"/>
</dbReference>
<dbReference type="SUPFAM" id="SSF52540">
    <property type="entry name" value="P-loop containing nucleoside triphosphate hydrolases"/>
    <property type="match status" value="1"/>
</dbReference>
<dbReference type="AlphaFoldDB" id="A0AA86VPX2"/>
<dbReference type="NCBIfam" id="TIGR00231">
    <property type="entry name" value="small_GTP"/>
    <property type="match status" value="1"/>
</dbReference>
<accession>A0AA86VPX2</accession>
<dbReference type="GO" id="GO:0005525">
    <property type="term" value="F:GTP binding"/>
    <property type="evidence" value="ECO:0007669"/>
    <property type="project" value="UniProtKB-KW"/>
</dbReference>